<reference evidence="2" key="2">
    <citation type="submission" date="2015-03" db="UniProtKB">
        <authorList>
            <consortium name="EnsemblPlants"/>
        </authorList>
    </citation>
    <scope>IDENTIFICATION</scope>
</reference>
<dbReference type="HOGENOM" id="CLU_2336548_0_0_1"/>
<dbReference type="Proteomes" id="UP000032141">
    <property type="component" value="Chromosome C3"/>
</dbReference>
<organism evidence="2 3">
    <name type="scientific">Brassica oleracea var. oleracea</name>
    <dbReference type="NCBI Taxonomy" id="109376"/>
    <lineage>
        <taxon>Eukaryota</taxon>
        <taxon>Viridiplantae</taxon>
        <taxon>Streptophyta</taxon>
        <taxon>Embryophyta</taxon>
        <taxon>Tracheophyta</taxon>
        <taxon>Spermatophyta</taxon>
        <taxon>Magnoliopsida</taxon>
        <taxon>eudicotyledons</taxon>
        <taxon>Gunneridae</taxon>
        <taxon>Pentapetalae</taxon>
        <taxon>rosids</taxon>
        <taxon>malvids</taxon>
        <taxon>Brassicales</taxon>
        <taxon>Brassicaceae</taxon>
        <taxon>Brassiceae</taxon>
        <taxon>Brassica</taxon>
    </lineage>
</organism>
<feature type="transmembrane region" description="Helical" evidence="1">
    <location>
        <begin position="66"/>
        <end position="87"/>
    </location>
</feature>
<keyword evidence="3" id="KW-1185">Reference proteome</keyword>
<protein>
    <submittedName>
        <fullName evidence="2">Uncharacterized protein</fullName>
    </submittedName>
</protein>
<reference evidence="2 3" key="1">
    <citation type="journal article" date="2014" name="Genome Biol.">
        <title>Transcriptome and methylome profiling reveals relics of genome dominance in the mesopolyploid Brassica oleracea.</title>
        <authorList>
            <person name="Parkin I.A."/>
            <person name="Koh C."/>
            <person name="Tang H."/>
            <person name="Robinson S.J."/>
            <person name="Kagale S."/>
            <person name="Clarke W.E."/>
            <person name="Town C.D."/>
            <person name="Nixon J."/>
            <person name="Krishnakumar V."/>
            <person name="Bidwell S.L."/>
            <person name="Denoeud F."/>
            <person name="Belcram H."/>
            <person name="Links M.G."/>
            <person name="Just J."/>
            <person name="Clarke C."/>
            <person name="Bender T."/>
            <person name="Huebert T."/>
            <person name="Mason A.S."/>
            <person name="Pires J.C."/>
            <person name="Barker G."/>
            <person name="Moore J."/>
            <person name="Walley P.G."/>
            <person name="Manoli S."/>
            <person name="Batley J."/>
            <person name="Edwards D."/>
            <person name="Nelson M.N."/>
            <person name="Wang X."/>
            <person name="Paterson A.H."/>
            <person name="King G."/>
            <person name="Bancroft I."/>
            <person name="Chalhoub B."/>
            <person name="Sharpe A.G."/>
        </authorList>
    </citation>
    <scope>NUCLEOTIDE SEQUENCE</scope>
    <source>
        <strain evidence="2 3">cv. TO1000</strain>
    </source>
</reference>
<sequence>MQSSSLQSTHNPHHNDMMIIHLIHNHNIQEISSFFLPFVSTLVFWPSPKENLNLSKPSMVRSADPIWGFFIFTFFRGWPYIVCFGVVQKRVSTLYGCC</sequence>
<evidence type="ECO:0000313" key="2">
    <source>
        <dbReference type="EnsemblPlants" id="Bo3g002390.1"/>
    </source>
</evidence>
<name>A0A0D3AZK4_BRAOL</name>
<dbReference type="Gramene" id="Bo3g002390.1">
    <property type="protein sequence ID" value="Bo3g002390.1"/>
    <property type="gene ID" value="Bo3g002390"/>
</dbReference>
<keyword evidence="1" id="KW-1133">Transmembrane helix</keyword>
<evidence type="ECO:0000313" key="3">
    <source>
        <dbReference type="Proteomes" id="UP000032141"/>
    </source>
</evidence>
<dbReference type="EnsemblPlants" id="Bo3g002390.1">
    <property type="protein sequence ID" value="Bo3g002390.1"/>
    <property type="gene ID" value="Bo3g002390"/>
</dbReference>
<keyword evidence="1" id="KW-0472">Membrane</keyword>
<proteinExistence type="predicted"/>
<evidence type="ECO:0000256" key="1">
    <source>
        <dbReference type="SAM" id="Phobius"/>
    </source>
</evidence>
<dbReference type="AlphaFoldDB" id="A0A0D3AZK4"/>
<keyword evidence="1" id="KW-0812">Transmembrane</keyword>
<accession>A0A0D3AZK4</accession>
<dbReference type="OMA" id="WPSPKEN"/>